<accession>A0A0P1M6B7</accession>
<accession>A0A0P1P4L7</accession>
<evidence type="ECO:0000256" key="3">
    <source>
        <dbReference type="ARBA" id="ARBA00022723"/>
    </source>
</evidence>
<evidence type="ECO:0000256" key="1">
    <source>
        <dbReference type="ARBA" id="ARBA00001947"/>
    </source>
</evidence>
<dbReference type="HAMAP" id="MF_01842">
    <property type="entry name" value="Archaemetzincin"/>
    <property type="match status" value="1"/>
</dbReference>
<comment type="cofactor">
    <cofactor evidence="1">
        <name>Zn(2+)</name>
        <dbReference type="ChEBI" id="CHEBI:29105"/>
    </cofactor>
</comment>
<keyword evidence="5" id="KW-0862">Zinc</keyword>
<accession>A0A0S4N6E9</accession>
<accession>A0A0P1LW21</accession>
<reference evidence="7 10" key="2">
    <citation type="submission" date="2015-11" db="EMBL/GenBank/DDBJ databases">
        <authorList>
            <person name="Varghese N."/>
        </authorList>
    </citation>
    <scope>NUCLEOTIDE SEQUENCE [LARGE SCALE GENOMIC DNA]</scope>
    <source>
        <strain evidence="7 10">JGI-8</strain>
    </source>
</reference>
<accession>A0A0P1LVM3</accession>
<evidence type="ECO:0000256" key="2">
    <source>
        <dbReference type="ARBA" id="ARBA00022670"/>
    </source>
</evidence>
<evidence type="ECO:0000313" key="8">
    <source>
        <dbReference type="EMBL" id="CUU06360.1"/>
    </source>
</evidence>
<evidence type="ECO:0000256" key="5">
    <source>
        <dbReference type="ARBA" id="ARBA00022833"/>
    </source>
</evidence>
<keyword evidence="10" id="KW-1185">Reference proteome</keyword>
<dbReference type="STRING" id="1633631.GCA_001442925_01471"/>
<dbReference type="PANTHER" id="PTHR15910:SF1">
    <property type="entry name" value="ARCHAEMETZINCIN-2"/>
    <property type="match status" value="1"/>
</dbReference>
<evidence type="ECO:0000313" key="9">
    <source>
        <dbReference type="Proteomes" id="UP000182011"/>
    </source>
</evidence>
<dbReference type="Proteomes" id="UP000182200">
    <property type="component" value="Unassembled WGS sequence"/>
</dbReference>
<evidence type="ECO:0000256" key="4">
    <source>
        <dbReference type="ARBA" id="ARBA00022801"/>
    </source>
</evidence>
<dbReference type="GO" id="GO:0008237">
    <property type="term" value="F:metallopeptidase activity"/>
    <property type="evidence" value="ECO:0007669"/>
    <property type="project" value="UniProtKB-KW"/>
</dbReference>
<dbReference type="Proteomes" id="UP000182011">
    <property type="component" value="Unassembled WGS sequence"/>
</dbReference>
<name>A0A0P1M6B7_9BACT</name>
<accession>A0A0P1MPR3</accession>
<sequence>MVINYPPSLKMSKINICVVKVGKVEDFVILSLQSGLKVNFGWEVKLIGEFEIPSQSYNRIRRQFHSTTILHHIKSQFKTDDCFIVLGITSVDLYVEGLNFVFGEAKPSDKVCIISIHRLRPEFYNDKPDMKIFERRILTEAIHEIGHLFNLRHCLNPNCVMFFSNSIIDTDRKGFLFCSKCQSKLGILK</sequence>
<dbReference type="PANTHER" id="PTHR15910">
    <property type="entry name" value="ARCHAEMETZINCIN"/>
    <property type="match status" value="1"/>
</dbReference>
<dbReference type="OrthoDB" id="269208at2"/>
<proteinExistence type="inferred from homology"/>
<dbReference type="Gene3D" id="3.40.390.10">
    <property type="entry name" value="Collagenase (Catalytic Domain)"/>
    <property type="match status" value="1"/>
</dbReference>
<dbReference type="InterPro" id="IPR024079">
    <property type="entry name" value="MetalloPept_cat_dom_sf"/>
</dbReference>
<keyword evidence="2" id="KW-0645">Protease</keyword>
<reference evidence="8 9" key="1">
    <citation type="submission" date="2015-11" db="EMBL/GenBank/DDBJ databases">
        <authorList>
            <person name="Zhang Y."/>
            <person name="Guo Z."/>
        </authorList>
    </citation>
    <scope>NUCLEOTIDE SEQUENCE [LARGE SCALE GENOMIC DNA]</scope>
    <source>
        <strain evidence="8">JGI-4</strain>
    </source>
</reference>
<dbReference type="EMBL" id="FAOP01000006">
    <property type="protein sequence ID" value="CUU06360.1"/>
    <property type="molecule type" value="Genomic_DNA"/>
</dbReference>
<organism evidence="8 9">
    <name type="scientific">Candidatus Kryptonium thompsonii</name>
    <dbReference type="NCBI Taxonomy" id="1633631"/>
    <lineage>
        <taxon>Bacteria</taxon>
        <taxon>Pseudomonadati</taxon>
        <taxon>Candidatus Kryptoniota</taxon>
        <taxon>Candidatus Kryptonium</taxon>
    </lineage>
</organism>
<dbReference type="NCBIfam" id="NF033823">
    <property type="entry name" value="archmetzin"/>
    <property type="match status" value="1"/>
</dbReference>
<gene>
    <name evidence="8" type="ORF">JGI4_01476</name>
    <name evidence="7" type="ORF">JGI8_01297</name>
</gene>
<accession>A0A0P1M3N3</accession>
<accession>A0A0N7MPY0</accession>
<dbReference type="GO" id="GO:0008270">
    <property type="term" value="F:zinc ion binding"/>
    <property type="evidence" value="ECO:0007669"/>
    <property type="project" value="InterPro"/>
</dbReference>
<evidence type="ECO:0000313" key="7">
    <source>
        <dbReference type="EMBL" id="CUS89290.1"/>
    </source>
</evidence>
<dbReference type="AlphaFoldDB" id="A0A0P1M6B7"/>
<protein>
    <submittedName>
        <fullName evidence="8">Archaemetzincin</fullName>
    </submittedName>
</protein>
<dbReference type="RefSeq" id="WP_082349217.1">
    <property type="nucleotide sequence ID" value="NZ_CZVS01000006.1"/>
</dbReference>
<dbReference type="SUPFAM" id="SSF55486">
    <property type="entry name" value="Metalloproteases ('zincins'), catalytic domain"/>
    <property type="match status" value="1"/>
</dbReference>
<dbReference type="PIRSF" id="PIRSF005785">
    <property type="entry name" value="Zn-prot_arch"/>
    <property type="match status" value="1"/>
</dbReference>
<dbReference type="InterPro" id="IPR012091">
    <property type="entry name" value="Pept_M54_archaemetzncn_arc/bac"/>
</dbReference>
<dbReference type="CDD" id="cd11375">
    <property type="entry name" value="Peptidase_M54"/>
    <property type="match status" value="1"/>
</dbReference>
<keyword evidence="4" id="KW-0378">Hydrolase</keyword>
<accession>A0A0P1LPM9</accession>
<evidence type="ECO:0000313" key="10">
    <source>
        <dbReference type="Proteomes" id="UP000182200"/>
    </source>
</evidence>
<keyword evidence="6" id="KW-0482">Metalloprotease</keyword>
<accession>A0A0P1MB90</accession>
<dbReference type="InterPro" id="IPR012962">
    <property type="entry name" value="Pept_M54_archaemetzincn"/>
</dbReference>
<dbReference type="GO" id="GO:0006508">
    <property type="term" value="P:proteolysis"/>
    <property type="evidence" value="ECO:0007669"/>
    <property type="project" value="UniProtKB-KW"/>
</dbReference>
<keyword evidence="3" id="KW-0479">Metal-binding</keyword>
<evidence type="ECO:0000256" key="6">
    <source>
        <dbReference type="ARBA" id="ARBA00023049"/>
    </source>
</evidence>
<dbReference type="Pfam" id="PF07998">
    <property type="entry name" value="Peptidase_M54"/>
    <property type="match status" value="1"/>
</dbReference>
<accession>A0A0P1M9Q3</accession>
<dbReference type="EMBL" id="CZVI01000017">
    <property type="protein sequence ID" value="CUS89290.1"/>
    <property type="molecule type" value="Genomic_DNA"/>
</dbReference>